<organism evidence="1">
    <name type="scientific">marine sediment metagenome</name>
    <dbReference type="NCBI Taxonomy" id="412755"/>
    <lineage>
        <taxon>unclassified sequences</taxon>
        <taxon>metagenomes</taxon>
        <taxon>ecological metagenomes</taxon>
    </lineage>
</organism>
<gene>
    <name evidence="1" type="ORF">LCGC14_1201320</name>
</gene>
<protein>
    <recommendedName>
        <fullName evidence="2">Methyltransferase domain-containing protein</fullName>
    </recommendedName>
</protein>
<accession>A0A0F9LL74</accession>
<reference evidence="1" key="1">
    <citation type="journal article" date="2015" name="Nature">
        <title>Complex archaea that bridge the gap between prokaryotes and eukaryotes.</title>
        <authorList>
            <person name="Spang A."/>
            <person name="Saw J.H."/>
            <person name="Jorgensen S.L."/>
            <person name="Zaremba-Niedzwiedzka K."/>
            <person name="Martijn J."/>
            <person name="Lind A.E."/>
            <person name="van Eijk R."/>
            <person name="Schleper C."/>
            <person name="Guy L."/>
            <person name="Ettema T.J."/>
        </authorList>
    </citation>
    <scope>NUCLEOTIDE SEQUENCE</scope>
</reference>
<evidence type="ECO:0008006" key="2">
    <source>
        <dbReference type="Google" id="ProtNLM"/>
    </source>
</evidence>
<dbReference type="AlphaFoldDB" id="A0A0F9LL74"/>
<comment type="caution">
    <text evidence="1">The sequence shown here is derived from an EMBL/GenBank/DDBJ whole genome shotgun (WGS) entry which is preliminary data.</text>
</comment>
<sequence length="194" mass="22834">MRNYKKVFTEMYDKEIWGIGRGSGLGSSSKYCRLYIAFLEKFLKENNIKKVLDFGCGDWQFSQHINWGNINYVGLDIVDLVIKKNGQKFTKPNISFVCDGDIFRYINLENQLILIKDVLMHWTNKEIKIFMDKLTCETQNELILITNSWIYKGQRPSIENIYSWAPLDSQKAPLIKYNPEVVFRWRGSQVSLIR</sequence>
<dbReference type="InterPro" id="IPR029063">
    <property type="entry name" value="SAM-dependent_MTases_sf"/>
</dbReference>
<dbReference type="Gene3D" id="3.40.50.150">
    <property type="entry name" value="Vaccinia Virus protein VP39"/>
    <property type="match status" value="1"/>
</dbReference>
<dbReference type="EMBL" id="LAZR01006175">
    <property type="protein sequence ID" value="KKM94138.1"/>
    <property type="molecule type" value="Genomic_DNA"/>
</dbReference>
<evidence type="ECO:0000313" key="1">
    <source>
        <dbReference type="EMBL" id="KKM94138.1"/>
    </source>
</evidence>
<proteinExistence type="predicted"/>
<dbReference type="SUPFAM" id="SSF53335">
    <property type="entry name" value="S-adenosyl-L-methionine-dependent methyltransferases"/>
    <property type="match status" value="1"/>
</dbReference>
<name>A0A0F9LL74_9ZZZZ</name>